<reference evidence="1" key="1">
    <citation type="submission" date="2021-06" db="EMBL/GenBank/DDBJ databases">
        <authorList>
            <person name="Kallberg Y."/>
            <person name="Tangrot J."/>
            <person name="Rosling A."/>
        </authorList>
    </citation>
    <scope>NUCLEOTIDE SEQUENCE</scope>
    <source>
        <strain evidence="1">AZ414A</strain>
    </source>
</reference>
<keyword evidence="2" id="KW-1185">Reference proteome</keyword>
<evidence type="ECO:0000313" key="2">
    <source>
        <dbReference type="Proteomes" id="UP000789706"/>
    </source>
</evidence>
<proteinExistence type="predicted"/>
<gene>
    <name evidence="1" type="ORF">DEBURN_LOCUS11726</name>
</gene>
<accession>A0A9N9H5E7</accession>
<dbReference type="OrthoDB" id="2357488at2759"/>
<organism evidence="1 2">
    <name type="scientific">Diversispora eburnea</name>
    <dbReference type="NCBI Taxonomy" id="1213867"/>
    <lineage>
        <taxon>Eukaryota</taxon>
        <taxon>Fungi</taxon>
        <taxon>Fungi incertae sedis</taxon>
        <taxon>Mucoromycota</taxon>
        <taxon>Glomeromycotina</taxon>
        <taxon>Glomeromycetes</taxon>
        <taxon>Diversisporales</taxon>
        <taxon>Diversisporaceae</taxon>
        <taxon>Diversispora</taxon>
    </lineage>
</organism>
<dbReference type="EMBL" id="CAJVPK010008212">
    <property type="protein sequence ID" value="CAG8659901.1"/>
    <property type="molecule type" value="Genomic_DNA"/>
</dbReference>
<protein>
    <submittedName>
        <fullName evidence="1">9654_t:CDS:1</fullName>
    </submittedName>
</protein>
<evidence type="ECO:0000313" key="1">
    <source>
        <dbReference type="EMBL" id="CAG8659901.1"/>
    </source>
</evidence>
<dbReference type="Proteomes" id="UP000789706">
    <property type="component" value="Unassembled WGS sequence"/>
</dbReference>
<dbReference type="AlphaFoldDB" id="A0A9N9H5E7"/>
<comment type="caution">
    <text evidence="1">The sequence shown here is derived from an EMBL/GenBank/DDBJ whole genome shotgun (WGS) entry which is preliminary data.</text>
</comment>
<feature type="non-terminal residue" evidence="1">
    <location>
        <position position="1"/>
    </location>
</feature>
<name>A0A9N9H5E7_9GLOM</name>
<sequence>EVHTGDTYNEQTDKLAGAGVNLGSIFDINTNYIRDQQCHFNWKGINIDTDIKSFIKKKDEIESLITWFT</sequence>